<evidence type="ECO:0000313" key="4">
    <source>
        <dbReference type="Proteomes" id="UP000002358"/>
    </source>
</evidence>
<dbReference type="KEGG" id="nvi:100117126"/>
<reference evidence="2" key="1">
    <citation type="submission" date="2011-08" db="EMBL/GenBank/DDBJ databases">
        <authorList>
            <person name="Zhou J."/>
        </authorList>
    </citation>
    <scope>NUCLEOTIDE SEQUENCE</scope>
    <source>
        <strain evidence="2">AsmCX</strain>
    </source>
</reference>
<proteinExistence type="predicted"/>
<dbReference type="AlphaFoldDB" id="G8B1N5"/>
<dbReference type="HOGENOM" id="CLU_107288_3_3_1"/>
<dbReference type="OrthoDB" id="8194670at2759"/>
<dbReference type="InterPro" id="IPR036728">
    <property type="entry name" value="PBP_GOBP_sf"/>
</dbReference>
<dbReference type="EMBL" id="HE578215">
    <property type="protein sequence ID" value="CCD17799.1"/>
    <property type="molecule type" value="Genomic_DNA"/>
</dbReference>
<dbReference type="SUPFAM" id="SSF47565">
    <property type="entry name" value="Insect pheromone/odorant-binding proteins"/>
    <property type="match status" value="1"/>
</dbReference>
<evidence type="ECO:0000313" key="3">
    <source>
        <dbReference type="EnsemblMetazoa" id="XP_001601456"/>
    </source>
</evidence>
<feature type="chain" id="PRO_5014574416" evidence="1">
    <location>
        <begin position="17"/>
        <end position="132"/>
    </location>
</feature>
<dbReference type="Gene3D" id="1.10.238.20">
    <property type="entry name" value="Pheromone/general odorant binding protein domain"/>
    <property type="match status" value="1"/>
</dbReference>
<dbReference type="GO" id="GO:0005549">
    <property type="term" value="F:odorant binding"/>
    <property type="evidence" value="ECO:0007669"/>
    <property type="project" value="InterPro"/>
</dbReference>
<dbReference type="GeneID" id="100117126"/>
<dbReference type="OMA" id="KSCFLAC"/>
<dbReference type="EnsemblMetazoa" id="XM_001601406">
    <property type="protein sequence ID" value="XP_001601456"/>
    <property type="gene ID" value="LOC100117126"/>
</dbReference>
<keyword evidence="4" id="KW-1185">Reference proteome</keyword>
<dbReference type="CDD" id="cd23992">
    <property type="entry name" value="PBP_GOBP"/>
    <property type="match status" value="1"/>
</dbReference>
<accession>G8B1N5</accession>
<protein>
    <submittedName>
        <fullName evidence="2">Putative odorant binding protein 30</fullName>
    </submittedName>
</protein>
<evidence type="ECO:0000313" key="2">
    <source>
        <dbReference type="EMBL" id="CCD17799.1"/>
    </source>
</evidence>
<sequence length="132" mass="14753">MKLHALLVLCFATASANIRLTDQQLKEYVQVCLAKTRLSQGFYQSGDEAQKILTEEQKSCFLACMFKRTGIIDHDGSVNLKLGDEELPRTPAIEACITTAKEDICKLAICLHKTGKFSITSVADSPRYPRYH</sequence>
<dbReference type="InterPro" id="IPR006170">
    <property type="entry name" value="PBP/GOBP"/>
</dbReference>
<dbReference type="SMR" id="G8B1N5"/>
<name>G8B1N5_NASVI</name>
<dbReference type="Proteomes" id="UP000002358">
    <property type="component" value="Chromosome 4"/>
</dbReference>
<dbReference type="InParanoid" id="G8B1N5"/>
<dbReference type="Pfam" id="PF01395">
    <property type="entry name" value="PBP_GOBP"/>
    <property type="match status" value="1"/>
</dbReference>
<feature type="signal peptide" evidence="1">
    <location>
        <begin position="1"/>
        <end position="16"/>
    </location>
</feature>
<organism evidence="2">
    <name type="scientific">Nasonia vitripennis</name>
    <name type="common">Parasitic wasp</name>
    <dbReference type="NCBI Taxonomy" id="7425"/>
    <lineage>
        <taxon>Eukaryota</taxon>
        <taxon>Metazoa</taxon>
        <taxon>Ecdysozoa</taxon>
        <taxon>Arthropoda</taxon>
        <taxon>Hexapoda</taxon>
        <taxon>Insecta</taxon>
        <taxon>Pterygota</taxon>
        <taxon>Neoptera</taxon>
        <taxon>Endopterygota</taxon>
        <taxon>Hymenoptera</taxon>
        <taxon>Apocrita</taxon>
        <taxon>Proctotrupomorpha</taxon>
        <taxon>Chalcidoidea</taxon>
        <taxon>Pteromalidae</taxon>
        <taxon>Pteromalinae</taxon>
        <taxon>Nasonia</taxon>
    </lineage>
</organism>
<gene>
    <name evidence="2" type="primary">OBP30</name>
    <name evidence="3" type="synonym">100117126</name>
</gene>
<reference evidence="3" key="3">
    <citation type="submission" date="2021-01" db="UniProtKB">
        <authorList>
            <consortium name="EnsemblMetazoa"/>
        </authorList>
    </citation>
    <scope>IDENTIFICATION</scope>
</reference>
<keyword evidence="1" id="KW-0732">Signal</keyword>
<evidence type="ECO:0000256" key="1">
    <source>
        <dbReference type="SAM" id="SignalP"/>
    </source>
</evidence>
<reference evidence="2" key="2">
    <citation type="submission" date="2011-11" db="EMBL/GenBank/DDBJ databases">
        <title>Unique features of odorant binding proteins revealed by genome annotation and comparative analyses of the parasitoid wasp Nasonia vitripennis.</title>
        <authorList>
            <person name="Zhou J.J."/>
            <person name="Vieira F.G."/>
            <person name="Foret S."/>
            <person name="He X.L."/>
            <person name="Rozas J."/>
            <person name="Field L.M."/>
        </authorList>
    </citation>
    <scope>NUCLEOTIDE SEQUENCE</scope>
    <source>
        <strain evidence="2">AsmCX</strain>
    </source>
</reference>